<reference evidence="1 2" key="1">
    <citation type="submission" date="2013-01" db="EMBL/GenBank/DDBJ databases">
        <authorList>
            <person name="Harkins D.M."/>
            <person name="Durkin A.S."/>
            <person name="Brinkac L.M."/>
            <person name="Haft D.H."/>
            <person name="Selengut J.D."/>
            <person name="Sanka R."/>
            <person name="DePew J."/>
            <person name="Purushe J."/>
            <person name="Galloway R.L."/>
            <person name="Vinetz J.M."/>
            <person name="Sutton G.G."/>
            <person name="Nierman W.C."/>
            <person name="Fouts D.E."/>
        </authorList>
    </citation>
    <scope>NUCLEOTIDE SEQUENCE [LARGE SCALE GENOMIC DNA]</scope>
    <source>
        <strain evidence="1 2">79601</strain>
    </source>
</reference>
<dbReference type="EMBL" id="ANIK01000117">
    <property type="protein sequence ID" value="EMJ90858.1"/>
    <property type="molecule type" value="Genomic_DNA"/>
</dbReference>
<accession>M6CPT2</accession>
<gene>
    <name evidence="1" type="ORF">LEP1GSC194_0069</name>
</gene>
<sequence length="54" mass="6264">MFPSHKISSEVDDFHRKFPDSLVRPASIYKIFLNVNLVGANYDQFLCERGHPNL</sequence>
<proteinExistence type="predicted"/>
<protein>
    <submittedName>
        <fullName evidence="1">Uncharacterized protein</fullName>
    </submittedName>
</protein>
<evidence type="ECO:0000313" key="2">
    <source>
        <dbReference type="Proteomes" id="UP000011988"/>
    </source>
</evidence>
<dbReference type="Proteomes" id="UP000011988">
    <property type="component" value="Unassembled WGS sequence"/>
</dbReference>
<dbReference type="PATRIC" id="fig|1218565.3.peg.4363"/>
<name>M6CPT2_9LEPT</name>
<evidence type="ECO:0000313" key="1">
    <source>
        <dbReference type="EMBL" id="EMJ90858.1"/>
    </source>
</evidence>
<comment type="caution">
    <text evidence="1">The sequence shown here is derived from an EMBL/GenBank/DDBJ whole genome shotgun (WGS) entry which is preliminary data.</text>
</comment>
<organism evidence="1 2">
    <name type="scientific">Leptospira alstonii serovar Sichuan str. 79601</name>
    <dbReference type="NCBI Taxonomy" id="1218565"/>
    <lineage>
        <taxon>Bacteria</taxon>
        <taxon>Pseudomonadati</taxon>
        <taxon>Spirochaetota</taxon>
        <taxon>Spirochaetia</taxon>
        <taxon>Leptospirales</taxon>
        <taxon>Leptospiraceae</taxon>
        <taxon>Leptospira</taxon>
    </lineage>
</organism>
<dbReference type="AlphaFoldDB" id="M6CPT2"/>